<name>A0A9W6NMG3_9ACTN</name>
<organism evidence="1 2">
    <name type="scientific">Dactylosporangium matsuzakiense</name>
    <dbReference type="NCBI Taxonomy" id="53360"/>
    <lineage>
        <taxon>Bacteria</taxon>
        <taxon>Bacillati</taxon>
        <taxon>Actinomycetota</taxon>
        <taxon>Actinomycetes</taxon>
        <taxon>Micromonosporales</taxon>
        <taxon>Micromonosporaceae</taxon>
        <taxon>Dactylosporangium</taxon>
    </lineage>
</organism>
<reference evidence="1" key="2">
    <citation type="submission" date="2023-01" db="EMBL/GenBank/DDBJ databases">
        <authorList>
            <person name="Sun Q."/>
            <person name="Evtushenko L."/>
        </authorList>
    </citation>
    <scope>NUCLEOTIDE SEQUENCE</scope>
    <source>
        <strain evidence="1">VKM Ac-1321</strain>
    </source>
</reference>
<dbReference type="EMBL" id="BSFP01000019">
    <property type="protein sequence ID" value="GLL01902.1"/>
    <property type="molecule type" value="Genomic_DNA"/>
</dbReference>
<dbReference type="RefSeq" id="WP_223099346.1">
    <property type="nucleotide sequence ID" value="NZ_BAAAXA010000001.1"/>
</dbReference>
<proteinExistence type="predicted"/>
<evidence type="ECO:0000313" key="1">
    <source>
        <dbReference type="EMBL" id="GLL01902.1"/>
    </source>
</evidence>
<accession>A0A9W6NMG3</accession>
<evidence type="ECO:0000313" key="2">
    <source>
        <dbReference type="Proteomes" id="UP001143480"/>
    </source>
</evidence>
<keyword evidence="2" id="KW-1185">Reference proteome</keyword>
<dbReference type="Proteomes" id="UP001143480">
    <property type="component" value="Unassembled WGS sequence"/>
</dbReference>
<gene>
    <name evidence="1" type="ORF">GCM10017581_036440</name>
</gene>
<sequence length="95" mass="11237">MRNFYESPELVVTMDHFVILRPAHVQYRLDFLEGVYVLQHPRSGRTRPAQEIRAQYGVHDVRLFHTSDRQTFGQVRRALIRALEWRAHYATSAEA</sequence>
<reference evidence="1" key="1">
    <citation type="journal article" date="2014" name="Int. J. Syst. Evol. Microbiol.">
        <title>Complete genome sequence of Corynebacterium casei LMG S-19264T (=DSM 44701T), isolated from a smear-ripened cheese.</title>
        <authorList>
            <consortium name="US DOE Joint Genome Institute (JGI-PGF)"/>
            <person name="Walter F."/>
            <person name="Albersmeier A."/>
            <person name="Kalinowski J."/>
            <person name="Ruckert C."/>
        </authorList>
    </citation>
    <scope>NUCLEOTIDE SEQUENCE</scope>
    <source>
        <strain evidence="1">VKM Ac-1321</strain>
    </source>
</reference>
<comment type="caution">
    <text evidence="1">The sequence shown here is derived from an EMBL/GenBank/DDBJ whole genome shotgun (WGS) entry which is preliminary data.</text>
</comment>
<protein>
    <submittedName>
        <fullName evidence="1">Uncharacterized protein</fullName>
    </submittedName>
</protein>
<dbReference type="AlphaFoldDB" id="A0A9W6NMG3"/>